<name>A0ABN7RQA8_OIKDI</name>
<keyword evidence="2" id="KW-1185">Reference proteome</keyword>
<gene>
    <name evidence="1" type="ORF">OKIOD_LOCUS1083</name>
</gene>
<accession>A0ABN7RQA8</accession>
<protein>
    <submittedName>
        <fullName evidence="1">Oidioi.mRNA.OKI2018_I69.PAR.g9525.t1.cds</fullName>
    </submittedName>
</protein>
<reference evidence="1 2" key="1">
    <citation type="submission" date="2021-04" db="EMBL/GenBank/DDBJ databases">
        <authorList>
            <person name="Bliznina A."/>
        </authorList>
    </citation>
    <scope>NUCLEOTIDE SEQUENCE [LARGE SCALE GENOMIC DNA]</scope>
</reference>
<evidence type="ECO:0000313" key="1">
    <source>
        <dbReference type="EMBL" id="CAG5080272.1"/>
    </source>
</evidence>
<proteinExistence type="predicted"/>
<organism evidence="1 2">
    <name type="scientific">Oikopleura dioica</name>
    <name type="common">Tunicate</name>
    <dbReference type="NCBI Taxonomy" id="34765"/>
    <lineage>
        <taxon>Eukaryota</taxon>
        <taxon>Metazoa</taxon>
        <taxon>Chordata</taxon>
        <taxon>Tunicata</taxon>
        <taxon>Appendicularia</taxon>
        <taxon>Copelata</taxon>
        <taxon>Oikopleuridae</taxon>
        <taxon>Oikopleura</taxon>
    </lineage>
</organism>
<dbReference type="Proteomes" id="UP001158576">
    <property type="component" value="Chromosome PAR"/>
</dbReference>
<sequence length="137" mass="15065">MGSMNSTFFANSTALAVQRGCMLPDVEFCGEQLFRMVELNLIDNIGEAFGFNTTSFNLSDPFLSANFTEPNMTCCFDDFCNCDFCQQVGLTLPPTTLPVFTTQATTTSPVTLPPPVLSGQKAHYISILFLLKIFATY</sequence>
<evidence type="ECO:0000313" key="2">
    <source>
        <dbReference type="Proteomes" id="UP001158576"/>
    </source>
</evidence>
<dbReference type="EMBL" id="OU015568">
    <property type="protein sequence ID" value="CAG5080272.1"/>
    <property type="molecule type" value="Genomic_DNA"/>
</dbReference>